<proteinExistence type="predicted"/>
<dbReference type="EMBL" id="JAPDRN010000018">
    <property type="protein sequence ID" value="KAJ9639242.1"/>
    <property type="molecule type" value="Genomic_DNA"/>
</dbReference>
<keyword evidence="4" id="KW-0804">Transcription</keyword>
<evidence type="ECO:0000256" key="4">
    <source>
        <dbReference type="ARBA" id="ARBA00023163"/>
    </source>
</evidence>
<dbReference type="PANTHER" id="PTHR47338:SF27">
    <property type="entry name" value="ZN(II)2CYS6 TRANSCRIPTION FACTOR (EUROFUNG)"/>
    <property type="match status" value="1"/>
</dbReference>
<dbReference type="GO" id="GO:0003677">
    <property type="term" value="F:DNA binding"/>
    <property type="evidence" value="ECO:0007669"/>
    <property type="project" value="InterPro"/>
</dbReference>
<evidence type="ECO:0000313" key="8">
    <source>
        <dbReference type="EMBL" id="KAJ9639242.1"/>
    </source>
</evidence>
<dbReference type="InterPro" id="IPR007219">
    <property type="entry name" value="XnlR_reg_dom"/>
</dbReference>
<dbReference type="Pfam" id="PF04082">
    <property type="entry name" value="Fungal_trans"/>
    <property type="match status" value="1"/>
</dbReference>
<evidence type="ECO:0000256" key="3">
    <source>
        <dbReference type="ARBA" id="ARBA00023015"/>
    </source>
</evidence>
<keyword evidence="9" id="KW-1185">Reference proteome</keyword>
<evidence type="ECO:0000256" key="5">
    <source>
        <dbReference type="ARBA" id="ARBA00023242"/>
    </source>
</evidence>
<gene>
    <name evidence="8" type="ORF">H2204_003853</name>
</gene>
<evidence type="ECO:0000256" key="1">
    <source>
        <dbReference type="ARBA" id="ARBA00004123"/>
    </source>
</evidence>
<evidence type="ECO:0000259" key="7">
    <source>
        <dbReference type="Pfam" id="PF04082"/>
    </source>
</evidence>
<keyword evidence="3" id="KW-0805">Transcription regulation</keyword>
<dbReference type="GO" id="GO:0005634">
    <property type="term" value="C:nucleus"/>
    <property type="evidence" value="ECO:0007669"/>
    <property type="project" value="UniProtKB-SubCell"/>
</dbReference>
<dbReference type="PANTHER" id="PTHR47338">
    <property type="entry name" value="ZN(II)2CYS6 TRANSCRIPTION FACTOR (EUROFUNG)-RELATED"/>
    <property type="match status" value="1"/>
</dbReference>
<reference evidence="8" key="1">
    <citation type="submission" date="2022-10" db="EMBL/GenBank/DDBJ databases">
        <title>Culturing micro-colonial fungi from biological soil crusts in the Mojave desert and describing Neophaeococcomyces mojavensis, and introducing the new genera and species Taxawa tesnikishii.</title>
        <authorList>
            <person name="Kurbessoian T."/>
            <person name="Stajich J.E."/>
        </authorList>
    </citation>
    <scope>NUCLEOTIDE SEQUENCE</scope>
    <source>
        <strain evidence="8">TK_35</strain>
    </source>
</reference>
<dbReference type="GO" id="GO:0008270">
    <property type="term" value="F:zinc ion binding"/>
    <property type="evidence" value="ECO:0007669"/>
    <property type="project" value="InterPro"/>
</dbReference>
<dbReference type="GO" id="GO:0006351">
    <property type="term" value="P:DNA-templated transcription"/>
    <property type="evidence" value="ECO:0007669"/>
    <property type="project" value="InterPro"/>
</dbReference>
<evidence type="ECO:0000256" key="6">
    <source>
        <dbReference type="SAM" id="MobiDB-lite"/>
    </source>
</evidence>
<dbReference type="GO" id="GO:0000981">
    <property type="term" value="F:DNA-binding transcription factor activity, RNA polymerase II-specific"/>
    <property type="evidence" value="ECO:0007669"/>
    <property type="project" value="InterPro"/>
</dbReference>
<sequence>MPTAQNISRYVQVPAEYLGIPEGIVAELVELFFSHVYNAHLLLHKGRFLDARASGNVRPHIILSLCAWGAVFHRDEKGQALLLDRGFAREWADRAGKLALNEVEMVHEDNIVTFASLSLFWYTQGSWRRSYIHKGNAMQTAHILDLAGEEIAKDRSLTAEISRRRFWACYLINCHSTESMFVISTPQKIAQLPLPWRDDEFEGGFSQSAPVTFGSGSSNSGVYSEMIRGMTHWSSVNALIKNADLTPETRVTAIHQLDAKINKWWSEIPEDMHLTSKNLCNSQRTNLAKILLINIVYYQCLCALHASIVPLFSWGADESTTVLSQKFSAQIAYDNACAISRLFEMVLNQFPEVEYFPSFIGFAAYCSFAVQIPFKWCLNASVRERTQSNVLINLHVIRGMARYWKFVALLEKYAQYLTQMHARNSLSLDDEPRGLTSGKLAGFRIRASRARASILSMNGILWNEDGGYSAEGDEVTELGPDETSMDAGSQATEVPRGQPSVDRAATGKAQHHVSSSAQPDMAPAVEPIDFNTSPSIYDGPSTILPSEMDYYNNGSSLDFFQPMLGTSDLFQWMPEDFHFNTGPGMTTTYNLHADPTMSNPYVGRDFATLSDSMSS</sequence>
<keyword evidence="2" id="KW-0479">Metal-binding</keyword>
<keyword evidence="5" id="KW-0539">Nucleus</keyword>
<feature type="compositionally biased region" description="Acidic residues" evidence="6">
    <location>
        <begin position="471"/>
        <end position="484"/>
    </location>
</feature>
<comment type="subcellular location">
    <subcellularLocation>
        <location evidence="1">Nucleus</location>
    </subcellularLocation>
</comment>
<organism evidence="8 9">
    <name type="scientific">Knufia peltigerae</name>
    <dbReference type="NCBI Taxonomy" id="1002370"/>
    <lineage>
        <taxon>Eukaryota</taxon>
        <taxon>Fungi</taxon>
        <taxon>Dikarya</taxon>
        <taxon>Ascomycota</taxon>
        <taxon>Pezizomycotina</taxon>
        <taxon>Eurotiomycetes</taxon>
        <taxon>Chaetothyriomycetidae</taxon>
        <taxon>Chaetothyriales</taxon>
        <taxon>Trichomeriaceae</taxon>
        <taxon>Knufia</taxon>
    </lineage>
</organism>
<name>A0AA39D1I0_9EURO</name>
<dbReference type="AlphaFoldDB" id="A0AA39D1I0"/>
<dbReference type="CDD" id="cd12148">
    <property type="entry name" value="fungal_TF_MHR"/>
    <property type="match status" value="1"/>
</dbReference>
<dbReference type="InterPro" id="IPR050815">
    <property type="entry name" value="TF_fung"/>
</dbReference>
<comment type="caution">
    <text evidence="8">The sequence shown here is derived from an EMBL/GenBank/DDBJ whole genome shotgun (WGS) entry which is preliminary data.</text>
</comment>
<dbReference type="Proteomes" id="UP001172681">
    <property type="component" value="Unassembled WGS sequence"/>
</dbReference>
<protein>
    <recommendedName>
        <fullName evidence="7">Xylanolytic transcriptional activator regulatory domain-containing protein</fullName>
    </recommendedName>
</protein>
<evidence type="ECO:0000313" key="9">
    <source>
        <dbReference type="Proteomes" id="UP001172681"/>
    </source>
</evidence>
<evidence type="ECO:0000256" key="2">
    <source>
        <dbReference type="ARBA" id="ARBA00022723"/>
    </source>
</evidence>
<feature type="region of interest" description="Disordered" evidence="6">
    <location>
        <begin position="471"/>
        <end position="507"/>
    </location>
</feature>
<feature type="domain" description="Xylanolytic transcriptional activator regulatory" evidence="7">
    <location>
        <begin position="30"/>
        <end position="238"/>
    </location>
</feature>
<accession>A0AA39D1I0</accession>